<sequence length="117" mass="12685">MLFIPITALMARAARLVQVQGQNTTSAQVYVCPTTLTKPNPMNACTSTVFGSTTAEGVDCGGCKTLVTSTLQETRFHYGRGFQCPLYTPIPTVTKELTTVTSCEPSIDIPRCYRPNC</sequence>
<reference evidence="2 3" key="1">
    <citation type="submission" date="2016-06" db="EMBL/GenBank/DDBJ databases">
        <authorList>
            <person name="Kjaerup R.B."/>
            <person name="Dalgaard T.S."/>
            <person name="Juul-Madsen H.R."/>
        </authorList>
    </citation>
    <scope>NUCLEOTIDE SEQUENCE [LARGE SCALE GENOMIC DNA]</scope>
</reference>
<dbReference type="Proteomes" id="UP000215127">
    <property type="component" value="Chromosome 9"/>
</dbReference>
<feature type="signal peptide" evidence="1">
    <location>
        <begin position="1"/>
        <end position="21"/>
    </location>
</feature>
<evidence type="ECO:0000313" key="3">
    <source>
        <dbReference type="Proteomes" id="UP000215127"/>
    </source>
</evidence>
<evidence type="ECO:0000313" key="2">
    <source>
        <dbReference type="EMBL" id="SMQ54050.1"/>
    </source>
</evidence>
<organism evidence="2 3">
    <name type="scientific">Zymoseptoria tritici (strain ST99CH_3D7)</name>
    <dbReference type="NCBI Taxonomy" id="1276538"/>
    <lineage>
        <taxon>Eukaryota</taxon>
        <taxon>Fungi</taxon>
        <taxon>Dikarya</taxon>
        <taxon>Ascomycota</taxon>
        <taxon>Pezizomycotina</taxon>
        <taxon>Dothideomycetes</taxon>
        <taxon>Dothideomycetidae</taxon>
        <taxon>Mycosphaerellales</taxon>
        <taxon>Mycosphaerellaceae</taxon>
        <taxon>Zymoseptoria</taxon>
    </lineage>
</organism>
<name>A0A1X7S3E7_ZYMT9</name>
<dbReference type="EMBL" id="LT853700">
    <property type="protein sequence ID" value="SMQ54050.1"/>
    <property type="molecule type" value="Genomic_DNA"/>
</dbReference>
<protein>
    <submittedName>
        <fullName evidence="2">Uncharacterized protein</fullName>
    </submittedName>
</protein>
<proteinExistence type="predicted"/>
<feature type="chain" id="PRO_5012010589" evidence="1">
    <location>
        <begin position="22"/>
        <end position="117"/>
    </location>
</feature>
<keyword evidence="3" id="KW-1185">Reference proteome</keyword>
<accession>A0A1X7S3E7</accession>
<dbReference type="AlphaFoldDB" id="A0A1X7S3E7"/>
<gene>
    <name evidence="2" type="ORF">ZT3D7_G9204</name>
</gene>
<evidence type="ECO:0000256" key="1">
    <source>
        <dbReference type="SAM" id="SignalP"/>
    </source>
</evidence>
<keyword evidence="1" id="KW-0732">Signal</keyword>